<evidence type="ECO:0000256" key="1">
    <source>
        <dbReference type="SAM" id="MobiDB-lite"/>
    </source>
</evidence>
<keyword evidence="3" id="KW-1185">Reference proteome</keyword>
<dbReference type="OrthoDB" id="3363286at2759"/>
<proteinExistence type="predicted"/>
<reference evidence="2 3" key="1">
    <citation type="submission" date="2015-09" db="EMBL/GenBank/DDBJ databases">
        <title>Draft genome of a European isolate of the apple canker pathogen Neonectria ditissima.</title>
        <authorList>
            <person name="Gomez-Cortecero A."/>
            <person name="Harrison R.J."/>
            <person name="Armitage A.D."/>
        </authorList>
    </citation>
    <scope>NUCLEOTIDE SEQUENCE [LARGE SCALE GENOMIC DNA]</scope>
    <source>
        <strain evidence="2 3">R09/05</strain>
    </source>
</reference>
<comment type="caution">
    <text evidence="2">The sequence shown here is derived from an EMBL/GenBank/DDBJ whole genome shotgun (WGS) entry which is preliminary data.</text>
</comment>
<feature type="region of interest" description="Disordered" evidence="1">
    <location>
        <begin position="1"/>
        <end position="28"/>
    </location>
</feature>
<feature type="compositionally biased region" description="Basic and acidic residues" evidence="1">
    <location>
        <begin position="1"/>
        <end position="24"/>
    </location>
</feature>
<organism evidence="2 3">
    <name type="scientific">Neonectria ditissima</name>
    <dbReference type="NCBI Taxonomy" id="78410"/>
    <lineage>
        <taxon>Eukaryota</taxon>
        <taxon>Fungi</taxon>
        <taxon>Dikarya</taxon>
        <taxon>Ascomycota</taxon>
        <taxon>Pezizomycotina</taxon>
        <taxon>Sordariomycetes</taxon>
        <taxon>Hypocreomycetidae</taxon>
        <taxon>Hypocreales</taxon>
        <taxon>Nectriaceae</taxon>
        <taxon>Neonectria</taxon>
    </lineage>
</organism>
<evidence type="ECO:0000313" key="2">
    <source>
        <dbReference type="EMBL" id="KPM36598.1"/>
    </source>
</evidence>
<dbReference type="STRING" id="78410.A0A0P7B4J5"/>
<name>A0A0P7B4J5_9HYPO</name>
<gene>
    <name evidence="2" type="ORF">AK830_g9961</name>
</gene>
<dbReference type="AlphaFoldDB" id="A0A0P7B4J5"/>
<evidence type="ECO:0000313" key="3">
    <source>
        <dbReference type="Proteomes" id="UP000050424"/>
    </source>
</evidence>
<feature type="region of interest" description="Disordered" evidence="1">
    <location>
        <begin position="195"/>
        <end position="250"/>
    </location>
</feature>
<protein>
    <submittedName>
        <fullName evidence="2">Uncharacterized protein</fullName>
    </submittedName>
</protein>
<dbReference type="Proteomes" id="UP000050424">
    <property type="component" value="Unassembled WGS sequence"/>
</dbReference>
<sequence length="457" mass="51915">MPCKFELNKTAREPRRQHADRSPDDELAAPIRQAMKRCTTVCSGRLRVAAQPRRWGSYDQSALTKEALIQQVESQLGHDVEGNPLRIDPDAKTVTTAIGSLPISPIMDPAWMKARRKQRKADPGLISGQFRRKLSNNPFAQAMMSPLRKCSNTESYLPRYFLQDFELIQHPEKPEQAWWAPGPFAFDSVVPVYTPGPWSPTGQTEPGTMDGSDPNPEAAPSEQVKDGNIPAKMEPSVAKNASTATDRRRQAPLTSYCLSRMAVVDAMAGRPIGNKKKQNRTFVNRLLALRNGMAASTVEFNNTVYRSDMAEFLLRQQRRTAVDALIYRANRSTSPHFRFLQSVASWDEVKDIEKVGCVLWFSDKVDPVSDSFATLDVEGVKYWSKLPVHNLTWLLGDEEVQRLRESSKMFQGKLVVLKLWRSESMRKLHLLLWRLQGYQAQMQRNDEDDDGDEYEDE</sequence>
<accession>A0A0P7B4J5</accession>
<dbReference type="EMBL" id="LKCW01000197">
    <property type="protein sequence ID" value="KPM36598.1"/>
    <property type="molecule type" value="Genomic_DNA"/>
</dbReference>